<dbReference type="AlphaFoldDB" id="A0A1M5WBR3"/>
<keyword evidence="6 9" id="KW-0067">ATP-binding</keyword>
<evidence type="ECO:0000313" key="14">
    <source>
        <dbReference type="EMBL" id="SHH84901.1"/>
    </source>
</evidence>
<dbReference type="PROSITE" id="PS00107">
    <property type="entry name" value="PROTEIN_KINASE_ATP"/>
    <property type="match status" value="1"/>
</dbReference>
<dbReference type="NCBIfam" id="NF033483">
    <property type="entry name" value="PknB_PASTA_kin"/>
    <property type="match status" value="1"/>
</dbReference>
<keyword evidence="15" id="KW-1185">Reference proteome</keyword>
<evidence type="ECO:0000256" key="8">
    <source>
        <dbReference type="ARBA" id="ARBA00048679"/>
    </source>
</evidence>
<dbReference type="GO" id="GO:0004674">
    <property type="term" value="F:protein serine/threonine kinase activity"/>
    <property type="evidence" value="ECO:0007669"/>
    <property type="project" value="UniProtKB-KW"/>
</dbReference>
<dbReference type="PROSITE" id="PS51178">
    <property type="entry name" value="PASTA"/>
    <property type="match status" value="3"/>
</dbReference>
<dbReference type="Gene3D" id="3.30.10.20">
    <property type="match status" value="3"/>
</dbReference>
<evidence type="ECO:0000256" key="6">
    <source>
        <dbReference type="ARBA" id="ARBA00022840"/>
    </source>
</evidence>
<evidence type="ECO:0000256" key="10">
    <source>
        <dbReference type="SAM" id="MobiDB-lite"/>
    </source>
</evidence>
<dbReference type="InterPro" id="IPR011009">
    <property type="entry name" value="Kinase-like_dom_sf"/>
</dbReference>
<dbReference type="InterPro" id="IPR000719">
    <property type="entry name" value="Prot_kinase_dom"/>
</dbReference>
<accession>A0A1M5WBR3</accession>
<evidence type="ECO:0000256" key="4">
    <source>
        <dbReference type="ARBA" id="ARBA00022741"/>
    </source>
</evidence>
<dbReference type="EMBL" id="FQXO01000099">
    <property type="protein sequence ID" value="SHH84901.1"/>
    <property type="molecule type" value="Genomic_DNA"/>
</dbReference>
<sequence length="662" mass="74692">MKGRLLGDRYEIVEKIGGGGMALVYKAKCKLLNRYVAIKVLRTEFINNEEFINKFRRESQAAASLSHPNIVNIYDVGVEGDIYYIVMEYVKGKTLKELIREKGRLSYEETIDIAIQIARALSHAHKNHIVHRDIKPHNILVSDDGRIKVTDFGIAKAATTSTVTNTSNVIGSVHYFSPEQARGGYTNEKSDIYSLGIVMYEMVTGRVPFEGDSPISVAIKHIQEDIVTPRQFVKTIPESLEKIILKCVEKDQSLRYDSAEELLKDLEKAKELKDGSYVEINNYDDSPTRVIPAIKDDMLMNKKNNNKNKKDKKNKSNKVITISAILLALVLTSALAVGFLHIKDYLFVKEVEVPLIVGLHEDVAKQKIESLGLRFVVKKRVYSKDYKEGYIISQDVDPEDKVKVGYPIEVVVSKGEKLVKVPDLLNKYSSDIEVALSRVGLEQGKIVHQFSDIYPEGIIISQEPEPLSMVPEGTKVNFVISQGPKINYVIMPNLIGLNLENAKKEIISNGFVLGEVKYELNNDVPKNLVTWQSYPAGAEVEENTTIDLIVSSGPSTENADGQNDSNLTENNNKKKEEQAAQSEQNSVQEQEKVLQLIIPLPQDREKVEVKIYKIQGQSKEIIYNKVHETKEERISVTISGKGEVKYEIYYDGEFYEQKDINF</sequence>
<feature type="region of interest" description="Disordered" evidence="10">
    <location>
        <begin position="551"/>
        <end position="587"/>
    </location>
</feature>
<dbReference type="Gene3D" id="1.10.510.10">
    <property type="entry name" value="Transferase(Phosphotransferase) domain 1"/>
    <property type="match status" value="1"/>
</dbReference>
<feature type="transmembrane region" description="Helical" evidence="11">
    <location>
        <begin position="319"/>
        <end position="342"/>
    </location>
</feature>
<dbReference type="Pfam" id="PF03793">
    <property type="entry name" value="PASTA"/>
    <property type="match status" value="3"/>
</dbReference>
<dbReference type="PROSITE" id="PS50011">
    <property type="entry name" value="PROTEIN_KINASE_DOM"/>
    <property type="match status" value="1"/>
</dbReference>
<evidence type="ECO:0000259" key="12">
    <source>
        <dbReference type="PROSITE" id="PS50011"/>
    </source>
</evidence>
<dbReference type="SMART" id="SM00220">
    <property type="entry name" value="S_TKc"/>
    <property type="match status" value="1"/>
</dbReference>
<keyword evidence="11" id="KW-1133">Transmembrane helix</keyword>
<evidence type="ECO:0000256" key="2">
    <source>
        <dbReference type="ARBA" id="ARBA00022527"/>
    </source>
</evidence>
<evidence type="ECO:0000256" key="7">
    <source>
        <dbReference type="ARBA" id="ARBA00047899"/>
    </source>
</evidence>
<dbReference type="PROSITE" id="PS00108">
    <property type="entry name" value="PROTEIN_KINASE_ST"/>
    <property type="match status" value="1"/>
</dbReference>
<evidence type="ECO:0000256" key="5">
    <source>
        <dbReference type="ARBA" id="ARBA00022777"/>
    </source>
</evidence>
<dbReference type="InterPro" id="IPR005543">
    <property type="entry name" value="PASTA_dom"/>
</dbReference>
<name>A0A1M5WBR3_9FIRM</name>
<dbReference type="InterPro" id="IPR008271">
    <property type="entry name" value="Ser/Thr_kinase_AS"/>
</dbReference>
<dbReference type="CDD" id="cd06577">
    <property type="entry name" value="PASTA_pknB"/>
    <property type="match status" value="3"/>
</dbReference>
<keyword evidence="3" id="KW-0808">Transferase</keyword>
<dbReference type="InterPro" id="IPR017441">
    <property type="entry name" value="Protein_kinase_ATP_BS"/>
</dbReference>
<evidence type="ECO:0000259" key="13">
    <source>
        <dbReference type="PROSITE" id="PS51178"/>
    </source>
</evidence>
<evidence type="ECO:0000256" key="9">
    <source>
        <dbReference type="PROSITE-ProRule" id="PRU10141"/>
    </source>
</evidence>
<feature type="binding site" evidence="9">
    <location>
        <position position="39"/>
    </location>
    <ligand>
        <name>ATP</name>
        <dbReference type="ChEBI" id="CHEBI:30616"/>
    </ligand>
</feature>
<feature type="domain" description="PASTA" evidence="13">
    <location>
        <begin position="415"/>
        <end position="482"/>
    </location>
</feature>
<feature type="domain" description="PASTA" evidence="13">
    <location>
        <begin position="485"/>
        <end position="552"/>
    </location>
</feature>
<comment type="catalytic activity">
    <reaction evidence="7">
        <text>L-threonyl-[protein] + ATP = O-phospho-L-threonyl-[protein] + ADP + H(+)</text>
        <dbReference type="Rhea" id="RHEA:46608"/>
        <dbReference type="Rhea" id="RHEA-COMP:11060"/>
        <dbReference type="Rhea" id="RHEA-COMP:11605"/>
        <dbReference type="ChEBI" id="CHEBI:15378"/>
        <dbReference type="ChEBI" id="CHEBI:30013"/>
        <dbReference type="ChEBI" id="CHEBI:30616"/>
        <dbReference type="ChEBI" id="CHEBI:61977"/>
        <dbReference type="ChEBI" id="CHEBI:456216"/>
        <dbReference type="EC" id="2.7.11.1"/>
    </reaction>
</comment>
<feature type="domain" description="Protein kinase" evidence="12">
    <location>
        <begin position="10"/>
        <end position="278"/>
    </location>
</feature>
<dbReference type="RefSeq" id="WP_073197884.1">
    <property type="nucleotide sequence ID" value="NZ_FQXO01000099.1"/>
</dbReference>
<dbReference type="PANTHER" id="PTHR43289">
    <property type="entry name" value="MITOGEN-ACTIVATED PROTEIN KINASE KINASE KINASE 20-RELATED"/>
    <property type="match status" value="1"/>
</dbReference>
<gene>
    <name evidence="14" type="ORF">SAMN02745135_02395</name>
</gene>
<dbReference type="GO" id="GO:0005524">
    <property type="term" value="F:ATP binding"/>
    <property type="evidence" value="ECO:0007669"/>
    <property type="project" value="UniProtKB-UniRule"/>
</dbReference>
<organism evidence="14 15">
    <name type="scientific">Caloranaerobacter azorensis DSM 13643</name>
    <dbReference type="NCBI Taxonomy" id="1121264"/>
    <lineage>
        <taxon>Bacteria</taxon>
        <taxon>Bacillati</taxon>
        <taxon>Bacillota</taxon>
        <taxon>Tissierellia</taxon>
        <taxon>Tissierellales</taxon>
        <taxon>Thermohalobacteraceae</taxon>
        <taxon>Caloranaerobacter</taxon>
    </lineage>
</organism>
<protein>
    <recommendedName>
        <fullName evidence="1">non-specific serine/threonine protein kinase</fullName>
        <ecNumber evidence="1">2.7.11.1</ecNumber>
    </recommendedName>
</protein>
<keyword evidence="11" id="KW-0472">Membrane</keyword>
<dbReference type="OrthoDB" id="9788659at2"/>
<keyword evidence="4 9" id="KW-0547">Nucleotide-binding</keyword>
<dbReference type="SMART" id="SM00740">
    <property type="entry name" value="PASTA"/>
    <property type="match status" value="3"/>
</dbReference>
<dbReference type="Proteomes" id="UP000183967">
    <property type="component" value="Unassembled WGS sequence"/>
</dbReference>
<dbReference type="EC" id="2.7.11.1" evidence="1"/>
<evidence type="ECO:0000256" key="3">
    <source>
        <dbReference type="ARBA" id="ARBA00022679"/>
    </source>
</evidence>
<dbReference type="SUPFAM" id="SSF56112">
    <property type="entry name" value="Protein kinase-like (PK-like)"/>
    <property type="match status" value="1"/>
</dbReference>
<dbReference type="Pfam" id="PF00069">
    <property type="entry name" value="Pkinase"/>
    <property type="match status" value="1"/>
</dbReference>
<evidence type="ECO:0000313" key="15">
    <source>
        <dbReference type="Proteomes" id="UP000183967"/>
    </source>
</evidence>
<evidence type="ECO:0000256" key="1">
    <source>
        <dbReference type="ARBA" id="ARBA00012513"/>
    </source>
</evidence>
<reference evidence="15" key="1">
    <citation type="submission" date="2016-11" db="EMBL/GenBank/DDBJ databases">
        <authorList>
            <person name="Varghese N."/>
            <person name="Submissions S."/>
        </authorList>
    </citation>
    <scope>NUCLEOTIDE SEQUENCE [LARGE SCALE GENOMIC DNA]</scope>
    <source>
        <strain evidence="15">DSM 13643</strain>
    </source>
</reference>
<dbReference type="FunFam" id="3.30.200.20:FF:000035">
    <property type="entry name" value="Serine/threonine protein kinase Stk1"/>
    <property type="match status" value="1"/>
</dbReference>
<evidence type="ECO:0000256" key="11">
    <source>
        <dbReference type="SAM" id="Phobius"/>
    </source>
</evidence>
<comment type="catalytic activity">
    <reaction evidence="8">
        <text>L-seryl-[protein] + ATP = O-phospho-L-seryl-[protein] + ADP + H(+)</text>
        <dbReference type="Rhea" id="RHEA:17989"/>
        <dbReference type="Rhea" id="RHEA-COMP:9863"/>
        <dbReference type="Rhea" id="RHEA-COMP:11604"/>
        <dbReference type="ChEBI" id="CHEBI:15378"/>
        <dbReference type="ChEBI" id="CHEBI:29999"/>
        <dbReference type="ChEBI" id="CHEBI:30616"/>
        <dbReference type="ChEBI" id="CHEBI:83421"/>
        <dbReference type="ChEBI" id="CHEBI:456216"/>
        <dbReference type="EC" id="2.7.11.1"/>
    </reaction>
</comment>
<dbReference type="CDD" id="cd14014">
    <property type="entry name" value="STKc_PknB_like"/>
    <property type="match status" value="1"/>
</dbReference>
<keyword evidence="5 14" id="KW-0418">Kinase</keyword>
<dbReference type="FunFam" id="1.10.510.10:FF:000021">
    <property type="entry name" value="Serine/threonine protein kinase"/>
    <property type="match status" value="1"/>
</dbReference>
<keyword evidence="11" id="KW-0812">Transmembrane</keyword>
<dbReference type="Gene3D" id="3.30.200.20">
    <property type="entry name" value="Phosphorylase Kinase, domain 1"/>
    <property type="match status" value="1"/>
</dbReference>
<feature type="compositionally biased region" description="Polar residues" evidence="10">
    <location>
        <begin position="552"/>
        <end position="568"/>
    </location>
</feature>
<keyword evidence="2 14" id="KW-0723">Serine/threonine-protein kinase</keyword>
<dbReference type="PANTHER" id="PTHR43289:SF34">
    <property type="entry name" value="SERINE_THREONINE-PROTEIN KINASE YBDM-RELATED"/>
    <property type="match status" value="1"/>
</dbReference>
<proteinExistence type="predicted"/>
<feature type="domain" description="PASTA" evidence="13">
    <location>
        <begin position="349"/>
        <end position="414"/>
    </location>
</feature>